<dbReference type="InterPro" id="IPR011992">
    <property type="entry name" value="EF-hand-dom_pair"/>
</dbReference>
<dbReference type="Pfam" id="PF13202">
    <property type="entry name" value="EF-hand_5"/>
    <property type="match status" value="1"/>
</dbReference>
<keyword evidence="2" id="KW-0677">Repeat</keyword>
<keyword evidence="3" id="KW-0106">Calcium</keyword>
<dbReference type="PROSITE" id="PS50222">
    <property type="entry name" value="EF_HAND_2"/>
    <property type="match status" value="3"/>
</dbReference>
<evidence type="ECO:0000256" key="1">
    <source>
        <dbReference type="ARBA" id="ARBA00022723"/>
    </source>
</evidence>
<protein>
    <recommendedName>
        <fullName evidence="5">EF-hand domain-containing protein</fullName>
    </recommendedName>
</protein>
<evidence type="ECO:0000259" key="5">
    <source>
        <dbReference type="PROSITE" id="PS50222"/>
    </source>
</evidence>
<dbReference type="SMART" id="SM00054">
    <property type="entry name" value="EFh"/>
    <property type="match status" value="3"/>
</dbReference>
<organism evidence="6 7">
    <name type="scientific">Halteria grandinella</name>
    <dbReference type="NCBI Taxonomy" id="5974"/>
    <lineage>
        <taxon>Eukaryota</taxon>
        <taxon>Sar</taxon>
        <taxon>Alveolata</taxon>
        <taxon>Ciliophora</taxon>
        <taxon>Intramacronucleata</taxon>
        <taxon>Spirotrichea</taxon>
        <taxon>Stichotrichia</taxon>
        <taxon>Sporadotrichida</taxon>
        <taxon>Halteriidae</taxon>
        <taxon>Halteria</taxon>
    </lineage>
</organism>
<proteinExistence type="predicted"/>
<dbReference type="SUPFAM" id="SSF47473">
    <property type="entry name" value="EF-hand"/>
    <property type="match status" value="2"/>
</dbReference>
<dbReference type="InterPro" id="IPR018247">
    <property type="entry name" value="EF_Hand_1_Ca_BS"/>
</dbReference>
<dbReference type="Pfam" id="PF13833">
    <property type="entry name" value="EF-hand_8"/>
    <property type="match status" value="1"/>
</dbReference>
<feature type="domain" description="EF-hand" evidence="5">
    <location>
        <begin position="164"/>
        <end position="199"/>
    </location>
</feature>
<feature type="domain" description="EF-hand" evidence="5">
    <location>
        <begin position="628"/>
        <end position="656"/>
    </location>
</feature>
<dbReference type="AlphaFoldDB" id="A0A8J8P1E3"/>
<sequence length="711" mass="82304">MSANPEFEPYASFQRIDREQVGYLNCRQVCQYLRENGYRELQKEDIAYTVRYFDTDGDMKITFHDFLQIVLPCEDPVLRAAASQRPNYPITPSQFLPPPVEKGLTKLLMLEIMLNYRAEQLKRNLEQSYDFTIQSAFNAVDDWLYQFIDVTNLKRFLVKMGHVPTKFELSSIIRRIDTDGDGKLRLKEFTEGIKSQFALVNQWGSKAPKGKPTRVFMQGEIGHNRAASRPQYQPVQMVRPFDIELTPPPRAKSKAKKGVKSRPKSAMRAGKQNKKEQIMQIYGVDQDQLDMFNLKFSGAINAYNQVLKRKQAQLMVNHPYIETTQPISHQGLMSDQNSYLNTLSPANFRLQTRFQDTSDQLNLSLQPQLQTLTVRHQNISPIIETPAYHPRQQIESPENDYQLYLKQNQSFQHPFAPNTTKSVMQKTQELSLTIEKNPLNDLHKSIIQERQKRSQPSILLPPFERSEMIEAAKIFKDTIFLERQLEAAKANLFQNADNYPKSFYRQIYNLYDTDRCSFVTPQTLREALNRMKLQGEVSDEDVYLYFKRYNSQQDGLMTYAELRLSLAPLFSQLRSEDTQLTNQEPSILEDDQLMSDLQSLWEALFSNLRASECLRERIHKRPKYDKGAAFAYCDRDGDGQLSVEDIKLVLLDHNGGQLAREKEILLIINKFKGPGSRRGGALNIAGLPKDSAVFRQEYIEEITPKIEVELQ</sequence>
<evidence type="ECO:0000313" key="7">
    <source>
        <dbReference type="Proteomes" id="UP000785679"/>
    </source>
</evidence>
<keyword evidence="1" id="KW-0479">Metal-binding</keyword>
<feature type="compositionally biased region" description="Basic residues" evidence="4">
    <location>
        <begin position="251"/>
        <end position="265"/>
    </location>
</feature>
<dbReference type="PANTHER" id="PTHR34524:SF6">
    <property type="entry name" value="CALCYPHOSINE LIKE"/>
    <property type="match status" value="1"/>
</dbReference>
<dbReference type="Pfam" id="PF13499">
    <property type="entry name" value="EF-hand_7"/>
    <property type="match status" value="1"/>
</dbReference>
<dbReference type="InterPro" id="IPR002048">
    <property type="entry name" value="EF_hand_dom"/>
</dbReference>
<dbReference type="InterPro" id="IPR051581">
    <property type="entry name" value="Ca-bind"/>
</dbReference>
<feature type="domain" description="EF-hand" evidence="5">
    <location>
        <begin position="41"/>
        <end position="76"/>
    </location>
</feature>
<dbReference type="Proteomes" id="UP000785679">
    <property type="component" value="Unassembled WGS sequence"/>
</dbReference>
<accession>A0A8J8P1E3</accession>
<dbReference type="CDD" id="cd00051">
    <property type="entry name" value="EFh"/>
    <property type="match status" value="1"/>
</dbReference>
<dbReference type="PANTHER" id="PTHR34524">
    <property type="entry name" value="CALCYPHOSIN"/>
    <property type="match status" value="1"/>
</dbReference>
<dbReference type="PROSITE" id="PS00018">
    <property type="entry name" value="EF_HAND_1"/>
    <property type="match status" value="1"/>
</dbReference>
<name>A0A8J8P1E3_HALGN</name>
<gene>
    <name evidence="6" type="ORF">FGO68_gene7937</name>
</gene>
<evidence type="ECO:0000256" key="3">
    <source>
        <dbReference type="ARBA" id="ARBA00022837"/>
    </source>
</evidence>
<evidence type="ECO:0000256" key="2">
    <source>
        <dbReference type="ARBA" id="ARBA00022737"/>
    </source>
</evidence>
<dbReference type="GO" id="GO:0005509">
    <property type="term" value="F:calcium ion binding"/>
    <property type="evidence" value="ECO:0007669"/>
    <property type="project" value="InterPro"/>
</dbReference>
<evidence type="ECO:0000313" key="6">
    <source>
        <dbReference type="EMBL" id="TNV85508.1"/>
    </source>
</evidence>
<keyword evidence="7" id="KW-1185">Reference proteome</keyword>
<reference evidence="6" key="1">
    <citation type="submission" date="2019-06" db="EMBL/GenBank/DDBJ databases">
        <authorList>
            <person name="Zheng W."/>
        </authorList>
    </citation>
    <scope>NUCLEOTIDE SEQUENCE</scope>
    <source>
        <strain evidence="6">QDHG01</strain>
    </source>
</reference>
<dbReference type="EMBL" id="RRYP01001772">
    <property type="protein sequence ID" value="TNV85508.1"/>
    <property type="molecule type" value="Genomic_DNA"/>
</dbReference>
<feature type="region of interest" description="Disordered" evidence="4">
    <location>
        <begin position="244"/>
        <end position="274"/>
    </location>
</feature>
<dbReference type="Gene3D" id="1.10.238.10">
    <property type="entry name" value="EF-hand"/>
    <property type="match status" value="3"/>
</dbReference>
<evidence type="ECO:0000256" key="4">
    <source>
        <dbReference type="SAM" id="MobiDB-lite"/>
    </source>
</evidence>
<comment type="caution">
    <text evidence="6">The sequence shown here is derived from an EMBL/GenBank/DDBJ whole genome shotgun (WGS) entry which is preliminary data.</text>
</comment>
<dbReference type="OrthoDB" id="288385at2759"/>